<keyword evidence="9" id="KW-0833">Ubl conjugation pathway</keyword>
<evidence type="ECO:0008006" key="23">
    <source>
        <dbReference type="Google" id="ProtNLM"/>
    </source>
</evidence>
<evidence type="ECO:0000256" key="11">
    <source>
        <dbReference type="ARBA" id="ARBA00022833"/>
    </source>
</evidence>
<feature type="domain" description="C2HC NPR-type" evidence="20">
    <location>
        <begin position="109"/>
        <end position="123"/>
    </location>
</feature>
<evidence type="ECO:0000256" key="5">
    <source>
        <dbReference type="ARBA" id="ARBA00022490"/>
    </source>
</evidence>
<evidence type="ECO:0000256" key="4">
    <source>
        <dbReference type="ARBA" id="ARBA00008773"/>
    </source>
</evidence>
<dbReference type="InterPro" id="IPR002110">
    <property type="entry name" value="Ankyrin_rpt"/>
</dbReference>
<dbReference type="Pfam" id="PF12796">
    <property type="entry name" value="Ank_2"/>
    <property type="match status" value="1"/>
</dbReference>
<dbReference type="InterPro" id="IPR000210">
    <property type="entry name" value="BTB/POZ_dom"/>
</dbReference>
<dbReference type="InterPro" id="IPR036770">
    <property type="entry name" value="Ankyrin_rpt-contain_sf"/>
</dbReference>
<evidence type="ECO:0000259" key="20">
    <source>
        <dbReference type="PROSITE" id="PS52046"/>
    </source>
</evidence>
<dbReference type="GO" id="GO:0042973">
    <property type="term" value="F:glucan endo-1,3-beta-D-glucosidase activity"/>
    <property type="evidence" value="ECO:0007669"/>
    <property type="project" value="UniProtKB-ARBA"/>
</dbReference>
<dbReference type="SUPFAM" id="SSF51445">
    <property type="entry name" value="(Trans)glycosidases"/>
    <property type="match status" value="1"/>
</dbReference>
<keyword evidence="5" id="KW-0963">Cytoplasm</keyword>
<dbReference type="EMBL" id="JACMSC010000011">
    <property type="protein sequence ID" value="KAG6501996.1"/>
    <property type="molecule type" value="Genomic_DNA"/>
</dbReference>
<keyword evidence="22" id="KW-1185">Reference proteome</keyword>
<dbReference type="PANTHER" id="PTHR46668">
    <property type="entry name" value="BTB/POZ DOMAIN AND ANKYRIN REPEAT-CONTAINING PROTEIN NH5.2"/>
    <property type="match status" value="1"/>
</dbReference>
<evidence type="ECO:0000256" key="12">
    <source>
        <dbReference type="ARBA" id="ARBA00023043"/>
    </source>
</evidence>
<comment type="pathway">
    <text evidence="3">Protein modification; protein ubiquitination.</text>
</comment>
<evidence type="ECO:0000256" key="1">
    <source>
        <dbReference type="ARBA" id="ARBA00004123"/>
    </source>
</evidence>
<dbReference type="InterPro" id="IPR011333">
    <property type="entry name" value="SKP1/BTB/POZ_sf"/>
</dbReference>
<comment type="similarity">
    <text evidence="4 17">Belongs to the glycosyl hydrolase 17 family.</text>
</comment>
<dbReference type="FunFam" id="3.30.710.10:FF:000132">
    <property type="entry name" value="BTB/POZ domain and ankyrin repeat-containing protein NH5.2"/>
    <property type="match status" value="1"/>
</dbReference>
<comment type="subcellular location">
    <subcellularLocation>
        <location evidence="2">Cytoplasm</location>
    </subcellularLocation>
    <subcellularLocation>
        <location evidence="1">Nucleus</location>
    </subcellularLocation>
</comment>
<dbReference type="PROSITE" id="PS00587">
    <property type="entry name" value="GLYCOSYL_HYDROL_F17"/>
    <property type="match status" value="1"/>
</dbReference>
<gene>
    <name evidence="21" type="ORF">ZIOFF_041883</name>
</gene>
<evidence type="ECO:0000256" key="18">
    <source>
        <dbReference type="RuleBase" id="RU004336"/>
    </source>
</evidence>
<feature type="domain" description="BTB" evidence="19">
    <location>
        <begin position="23"/>
        <end position="103"/>
    </location>
</feature>
<evidence type="ECO:0000256" key="3">
    <source>
        <dbReference type="ARBA" id="ARBA00004906"/>
    </source>
</evidence>
<dbReference type="GO" id="GO:0099402">
    <property type="term" value="P:plant organ development"/>
    <property type="evidence" value="ECO:0007669"/>
    <property type="project" value="InterPro"/>
</dbReference>
<evidence type="ECO:0000256" key="6">
    <source>
        <dbReference type="ARBA" id="ARBA00022723"/>
    </source>
</evidence>
<keyword evidence="11" id="KW-0862">Zinc</keyword>
<dbReference type="PROSITE" id="PS50097">
    <property type="entry name" value="BTB"/>
    <property type="match status" value="1"/>
</dbReference>
<evidence type="ECO:0000256" key="10">
    <source>
        <dbReference type="ARBA" id="ARBA00022801"/>
    </source>
</evidence>
<dbReference type="GO" id="GO:0005634">
    <property type="term" value="C:nucleus"/>
    <property type="evidence" value="ECO:0007669"/>
    <property type="project" value="UniProtKB-SubCell"/>
</dbReference>
<keyword evidence="13" id="KW-0539">Nucleus</keyword>
<name>A0A8J5G8A4_ZINOF</name>
<dbReference type="FunFam" id="3.20.20.80:FF:000010">
    <property type="entry name" value="glucan endo-1,3-beta-glucosidase, basic"/>
    <property type="match status" value="1"/>
</dbReference>
<dbReference type="SMART" id="SM00225">
    <property type="entry name" value="BTB"/>
    <property type="match status" value="1"/>
</dbReference>
<evidence type="ECO:0000313" key="21">
    <source>
        <dbReference type="EMBL" id="KAG6501996.1"/>
    </source>
</evidence>
<accession>A0A8J5G8A4</accession>
<dbReference type="GO" id="GO:0009864">
    <property type="term" value="P:induced systemic resistance, jasmonic acid mediated signaling pathway"/>
    <property type="evidence" value="ECO:0007669"/>
    <property type="project" value="TreeGrafter"/>
</dbReference>
<comment type="caution">
    <text evidence="21">The sequence shown here is derived from an EMBL/GenBank/DDBJ whole genome shotgun (WGS) entry which is preliminary data.</text>
</comment>
<dbReference type="Pfam" id="PF11900">
    <property type="entry name" value="DUF3420"/>
    <property type="match status" value="1"/>
</dbReference>
<evidence type="ECO:0000256" key="14">
    <source>
        <dbReference type="ARBA" id="ARBA00023295"/>
    </source>
</evidence>
<dbReference type="SUPFAM" id="SSF48403">
    <property type="entry name" value="Ankyrin repeat"/>
    <property type="match status" value="1"/>
</dbReference>
<keyword evidence="12" id="KW-0040">ANK repeat</keyword>
<comment type="similarity">
    <text evidence="15">Belongs to the plant 'ANKYRIN-BTB/POZ' family. 'NOOT-BOP-COCH-like' (NBCL) subfamily.</text>
</comment>
<evidence type="ECO:0000313" key="22">
    <source>
        <dbReference type="Proteomes" id="UP000734854"/>
    </source>
</evidence>
<evidence type="ECO:0000256" key="8">
    <source>
        <dbReference type="ARBA" id="ARBA00022771"/>
    </source>
</evidence>
<evidence type="ECO:0000256" key="2">
    <source>
        <dbReference type="ARBA" id="ARBA00004496"/>
    </source>
</evidence>
<dbReference type="PROSITE" id="PS52046">
    <property type="entry name" value="ZF_C2HC_NPR"/>
    <property type="match status" value="1"/>
</dbReference>
<organism evidence="21 22">
    <name type="scientific">Zingiber officinale</name>
    <name type="common">Ginger</name>
    <name type="synonym">Amomum zingiber</name>
    <dbReference type="NCBI Taxonomy" id="94328"/>
    <lineage>
        <taxon>Eukaryota</taxon>
        <taxon>Viridiplantae</taxon>
        <taxon>Streptophyta</taxon>
        <taxon>Embryophyta</taxon>
        <taxon>Tracheophyta</taxon>
        <taxon>Spermatophyta</taxon>
        <taxon>Magnoliopsida</taxon>
        <taxon>Liliopsida</taxon>
        <taxon>Zingiberales</taxon>
        <taxon>Zingiberaceae</taxon>
        <taxon>Zingiber</taxon>
    </lineage>
</organism>
<dbReference type="GO" id="GO:0008270">
    <property type="term" value="F:zinc ion binding"/>
    <property type="evidence" value="ECO:0007669"/>
    <property type="project" value="UniProtKB-KW"/>
</dbReference>
<protein>
    <recommendedName>
        <fullName evidence="23">Glucan endo-1,3-beta-D-glucosidase</fullName>
    </recommendedName>
</protein>
<dbReference type="InterPro" id="IPR000490">
    <property type="entry name" value="Glyco_hydro_17"/>
</dbReference>
<dbReference type="GO" id="GO:0005737">
    <property type="term" value="C:cytoplasm"/>
    <property type="evidence" value="ECO:0007669"/>
    <property type="project" value="UniProtKB-SubCell"/>
</dbReference>
<dbReference type="InterPro" id="IPR024228">
    <property type="entry name" value="NPR_central_dom"/>
</dbReference>
<dbReference type="GO" id="GO:0000976">
    <property type="term" value="F:transcription cis-regulatory region binding"/>
    <property type="evidence" value="ECO:0007669"/>
    <property type="project" value="TreeGrafter"/>
</dbReference>
<proteinExistence type="inferred from homology"/>
<dbReference type="GO" id="GO:0006355">
    <property type="term" value="P:regulation of DNA-templated transcription"/>
    <property type="evidence" value="ECO:0007669"/>
    <property type="project" value="TreeGrafter"/>
</dbReference>
<evidence type="ECO:0000259" key="19">
    <source>
        <dbReference type="PROSITE" id="PS50097"/>
    </source>
</evidence>
<dbReference type="Pfam" id="PF00651">
    <property type="entry name" value="BTB"/>
    <property type="match status" value="1"/>
</dbReference>
<dbReference type="CDD" id="cd18310">
    <property type="entry name" value="BTB_POZ_NPR_plant"/>
    <property type="match status" value="1"/>
</dbReference>
<dbReference type="Gene3D" id="3.30.710.10">
    <property type="entry name" value="Potassium Channel Kv1.1, Chain A"/>
    <property type="match status" value="1"/>
</dbReference>
<keyword evidence="14 18" id="KW-0326">Glycosidase</keyword>
<sequence>MEETLKCLSLDYLNLLINGQAFSDVTFSVEGRLVHAHRCILAARSLFFRRFFCGTDPPSPGLLSSPRRSGAVPTAVIPVNSVSYEVFLLVLQFLYSGQASVVPQKHEPRASCGERGCWHAHCTAAVDLALDTLAAARSFGVKQLEQITEKQLAGMVEKASIEDVMKVLLASRQQETQQLWSTCSHLVAKSGLPAEVLAKHLPIDVVAQIEQLRLKSSLSRRPSFIQHHQLDLGGPSVDVEDHRHKIRRMRRALDSSDVELVKLMVMGEGLNLDEALALHYAVENCSREVVKALLELGAADVNCPAGPAGKTPLHVAAEMGVGMELERVEAIGVCYGTLGDNLPPPAEVVAMFKSKGISSMRIYDPNHAILGALAGSGIALTIGPLNQDIQSMAADYAAAQAWVAAHIQPYVKTVNFRYINIGNEIIPHPLAQFILPAMNNVQKALFSSNINHIKVSTSVSASVMGASFPPSNGHFHDQAAAILNPIVQFLVAHGSPLLVNIYPYYAYASQPDQIPLSYALFNSTGVVMRDGNLGYQNLFDAMVDTLVAALEKAGGGNVGLVVSEIGWPSNGGFGANADSARVFNKNLIHHASKGTPRRPGVPIETYLFAMFNENQKGPAEIEKFFGLFYPDKTPVYPIRFV</sequence>
<dbReference type="AlphaFoldDB" id="A0A8J5G8A4"/>
<keyword evidence="7" id="KW-0677">Repeat</keyword>
<dbReference type="InterPro" id="IPR057250">
    <property type="entry name" value="Znf_C2HC_NPR-type"/>
</dbReference>
<keyword evidence="10 18" id="KW-0378">Hydrolase</keyword>
<reference evidence="21 22" key="1">
    <citation type="submission" date="2020-08" db="EMBL/GenBank/DDBJ databases">
        <title>Plant Genome Project.</title>
        <authorList>
            <person name="Zhang R.-G."/>
        </authorList>
    </citation>
    <scope>NUCLEOTIDE SEQUENCE [LARGE SCALE GENOMIC DNA]</scope>
    <source>
        <tissue evidence="21">Rhizome</tissue>
    </source>
</reference>
<dbReference type="SUPFAM" id="SSF54695">
    <property type="entry name" value="POZ domain"/>
    <property type="match status" value="1"/>
</dbReference>
<keyword evidence="8 16" id="KW-0863">Zinc-finger</keyword>
<dbReference type="Pfam" id="PF00332">
    <property type="entry name" value="Glyco_hydro_17"/>
    <property type="match status" value="1"/>
</dbReference>
<dbReference type="Gene3D" id="3.20.20.80">
    <property type="entry name" value="Glycosidases"/>
    <property type="match status" value="1"/>
</dbReference>
<evidence type="ECO:0000256" key="7">
    <source>
        <dbReference type="ARBA" id="ARBA00022737"/>
    </source>
</evidence>
<evidence type="ECO:0000256" key="16">
    <source>
        <dbReference type="PROSITE-ProRule" id="PRU01391"/>
    </source>
</evidence>
<evidence type="ECO:0000256" key="13">
    <source>
        <dbReference type="ARBA" id="ARBA00023242"/>
    </source>
</evidence>
<dbReference type="GO" id="GO:0005975">
    <property type="term" value="P:carbohydrate metabolic process"/>
    <property type="evidence" value="ECO:0007669"/>
    <property type="project" value="InterPro"/>
</dbReference>
<dbReference type="Gene3D" id="1.25.40.20">
    <property type="entry name" value="Ankyrin repeat-containing domain"/>
    <property type="match status" value="1"/>
</dbReference>
<dbReference type="InterPro" id="IPR044284">
    <property type="entry name" value="NPR5/6"/>
</dbReference>
<evidence type="ECO:0000256" key="17">
    <source>
        <dbReference type="RuleBase" id="RU004335"/>
    </source>
</evidence>
<evidence type="ECO:0000256" key="9">
    <source>
        <dbReference type="ARBA" id="ARBA00022786"/>
    </source>
</evidence>
<keyword evidence="6" id="KW-0479">Metal-binding</keyword>
<dbReference type="SMART" id="SM00248">
    <property type="entry name" value="ANK"/>
    <property type="match status" value="1"/>
</dbReference>
<comment type="caution">
    <text evidence="16">Lacks conserved residue(s) required for the propagation of feature annotation.</text>
</comment>
<dbReference type="PANTHER" id="PTHR46668:SF1">
    <property type="entry name" value="REGULATORY PROTEIN NPR5"/>
    <property type="match status" value="1"/>
</dbReference>
<dbReference type="Proteomes" id="UP000734854">
    <property type="component" value="Unassembled WGS sequence"/>
</dbReference>
<dbReference type="InterPro" id="IPR017853">
    <property type="entry name" value="GH"/>
</dbReference>
<evidence type="ECO:0000256" key="15">
    <source>
        <dbReference type="ARBA" id="ARBA00044752"/>
    </source>
</evidence>